<feature type="transmembrane region" description="Helical" evidence="18">
    <location>
        <begin position="77"/>
        <end position="98"/>
    </location>
</feature>
<keyword evidence="6" id="KW-0521">NADP</keyword>
<keyword evidence="21" id="KW-1185">Reference proteome</keyword>
<evidence type="ECO:0000313" key="21">
    <source>
        <dbReference type="Proteomes" id="UP000235786"/>
    </source>
</evidence>
<protein>
    <recommendedName>
        <fullName evidence="16 18">Delta(24(24(1)))-sterol reductase</fullName>
        <ecNumber evidence="16 18">1.3.1.71</ecNumber>
    </recommendedName>
    <alternativeName>
        <fullName evidence="18">C-24(28) sterol reductase</fullName>
    </alternativeName>
    <alternativeName>
        <fullName evidence="18">Sterol Delta(24(28))-reductase</fullName>
    </alternativeName>
</protein>
<keyword evidence="9 18" id="KW-0560">Oxidoreductase</keyword>
<reference evidence="20 21" key="1">
    <citation type="submission" date="2016-04" db="EMBL/GenBank/DDBJ databases">
        <title>A degradative enzymes factory behind the ericoid mycorrhizal symbiosis.</title>
        <authorList>
            <consortium name="DOE Joint Genome Institute"/>
            <person name="Martino E."/>
            <person name="Morin E."/>
            <person name="Grelet G."/>
            <person name="Kuo A."/>
            <person name="Kohler A."/>
            <person name="Daghino S."/>
            <person name="Barry K."/>
            <person name="Choi C."/>
            <person name="Cichocki N."/>
            <person name="Clum A."/>
            <person name="Copeland A."/>
            <person name="Hainaut M."/>
            <person name="Haridas S."/>
            <person name="Labutti K."/>
            <person name="Lindquist E."/>
            <person name="Lipzen A."/>
            <person name="Khouja H.-R."/>
            <person name="Murat C."/>
            <person name="Ohm R."/>
            <person name="Olson A."/>
            <person name="Spatafora J."/>
            <person name="Veneault-Fourrey C."/>
            <person name="Henrissat B."/>
            <person name="Grigoriev I."/>
            <person name="Martin F."/>
            <person name="Perotto S."/>
        </authorList>
    </citation>
    <scope>NUCLEOTIDE SEQUENCE [LARGE SCALE GENOMIC DNA]</scope>
    <source>
        <strain evidence="20 21">F</strain>
    </source>
</reference>
<dbReference type="GO" id="GO:0005789">
    <property type="term" value="C:endoplasmic reticulum membrane"/>
    <property type="evidence" value="ECO:0007669"/>
    <property type="project" value="UniProtKB-SubCell"/>
</dbReference>
<dbReference type="Proteomes" id="UP000235786">
    <property type="component" value="Unassembled WGS sequence"/>
</dbReference>
<gene>
    <name evidence="20" type="ORF">L207DRAFT_554581</name>
</gene>
<comment type="similarity">
    <text evidence="2 18">Belongs to the ERG4/ERG24 family.</text>
</comment>
<feature type="compositionally biased region" description="Basic and acidic residues" evidence="19">
    <location>
        <begin position="15"/>
        <end position="29"/>
    </location>
</feature>
<dbReference type="AlphaFoldDB" id="A0A2J6RLU8"/>
<feature type="transmembrane region" description="Helical" evidence="18">
    <location>
        <begin position="141"/>
        <end position="159"/>
    </location>
</feature>
<dbReference type="InterPro" id="IPR018083">
    <property type="entry name" value="Sterol_reductase_CS"/>
</dbReference>
<dbReference type="PANTHER" id="PTHR21257:SF31">
    <property type="entry name" value="DELTA(24(24(1)))-STEROL REDUCTASE ERG4"/>
    <property type="match status" value="1"/>
</dbReference>
<proteinExistence type="inferred from homology"/>
<comment type="catalytic activity">
    <reaction evidence="17">
        <text>ergosterol + NADP(+) = ergosta-5,7,22,24(28)-tetraen-3beta-ol + NADPH + H(+)</text>
        <dbReference type="Rhea" id="RHEA:18501"/>
        <dbReference type="ChEBI" id="CHEBI:15378"/>
        <dbReference type="ChEBI" id="CHEBI:16933"/>
        <dbReference type="ChEBI" id="CHEBI:18249"/>
        <dbReference type="ChEBI" id="CHEBI:57783"/>
        <dbReference type="ChEBI" id="CHEBI:58349"/>
        <dbReference type="EC" id="1.3.1.71"/>
    </reaction>
    <physiologicalReaction direction="right-to-left" evidence="17">
        <dbReference type="Rhea" id="RHEA:18503"/>
    </physiologicalReaction>
</comment>
<keyword evidence="5" id="KW-0256">Endoplasmic reticulum</keyword>
<keyword evidence="14 18" id="KW-0753">Steroid metabolism</keyword>
<dbReference type="GO" id="GO:0000246">
    <property type="term" value="F:Delta24(24-1) sterol reductase activity"/>
    <property type="evidence" value="ECO:0007669"/>
    <property type="project" value="UniProtKB-EC"/>
</dbReference>
<keyword evidence="7 18" id="KW-0752">Steroid biosynthesis</keyword>
<keyword evidence="3 18" id="KW-0444">Lipid biosynthesis</keyword>
<comment type="pathway">
    <text evidence="15 18">Steroid metabolism; ergosterol biosynthesis.</text>
</comment>
<organism evidence="20 21">
    <name type="scientific">Hyaloscypha variabilis (strain UAMH 11265 / GT02V1 / F)</name>
    <name type="common">Meliniomyces variabilis</name>
    <dbReference type="NCBI Taxonomy" id="1149755"/>
    <lineage>
        <taxon>Eukaryota</taxon>
        <taxon>Fungi</taxon>
        <taxon>Dikarya</taxon>
        <taxon>Ascomycota</taxon>
        <taxon>Pezizomycotina</taxon>
        <taxon>Leotiomycetes</taxon>
        <taxon>Helotiales</taxon>
        <taxon>Hyaloscyphaceae</taxon>
        <taxon>Hyaloscypha</taxon>
        <taxon>Hyaloscypha variabilis</taxon>
    </lineage>
</organism>
<evidence type="ECO:0000256" key="4">
    <source>
        <dbReference type="ARBA" id="ARBA00022692"/>
    </source>
</evidence>
<accession>A0A2J6RLU8</accession>
<keyword evidence="4 18" id="KW-0812">Transmembrane</keyword>
<comment type="subcellular location">
    <subcellularLocation>
        <location evidence="1">Endoplasmic reticulum membrane</location>
        <topology evidence="1">Multi-pass membrane protein</topology>
    </subcellularLocation>
</comment>
<dbReference type="PANTHER" id="PTHR21257">
    <property type="entry name" value="DELTA(14)-STEROL REDUCTASE"/>
    <property type="match status" value="1"/>
</dbReference>
<feature type="region of interest" description="Disordered" evidence="19">
    <location>
        <begin position="1"/>
        <end position="41"/>
    </location>
</feature>
<feature type="transmembrane region" description="Helical" evidence="18">
    <location>
        <begin position="330"/>
        <end position="354"/>
    </location>
</feature>
<evidence type="ECO:0000256" key="14">
    <source>
        <dbReference type="ARBA" id="ARBA00023221"/>
    </source>
</evidence>
<name>A0A2J6RLU8_HYAVF</name>
<evidence type="ECO:0000256" key="7">
    <source>
        <dbReference type="ARBA" id="ARBA00022955"/>
    </source>
</evidence>
<feature type="compositionally biased region" description="Polar residues" evidence="19">
    <location>
        <begin position="30"/>
        <end position="41"/>
    </location>
</feature>
<feature type="transmembrane region" description="Helical" evidence="18">
    <location>
        <begin position="267"/>
        <end position="285"/>
    </location>
</feature>
<dbReference type="STRING" id="1149755.A0A2J6RLU8"/>
<evidence type="ECO:0000256" key="3">
    <source>
        <dbReference type="ARBA" id="ARBA00022516"/>
    </source>
</evidence>
<dbReference type="OrthoDB" id="5326588at2759"/>
<dbReference type="PROSITE" id="PS01017">
    <property type="entry name" value="STEROL_REDUCT_1"/>
    <property type="match status" value="1"/>
</dbReference>
<dbReference type="EMBL" id="KZ613946">
    <property type="protein sequence ID" value="PMD39478.1"/>
    <property type="molecule type" value="Genomic_DNA"/>
</dbReference>
<evidence type="ECO:0000256" key="18">
    <source>
        <dbReference type="RuleBase" id="RU369120"/>
    </source>
</evidence>
<feature type="transmembrane region" description="Helical" evidence="18">
    <location>
        <begin position="366"/>
        <end position="387"/>
    </location>
</feature>
<evidence type="ECO:0000313" key="20">
    <source>
        <dbReference type="EMBL" id="PMD39478.1"/>
    </source>
</evidence>
<evidence type="ECO:0000256" key="10">
    <source>
        <dbReference type="ARBA" id="ARBA00023011"/>
    </source>
</evidence>
<dbReference type="Gene3D" id="1.20.120.1630">
    <property type="match status" value="1"/>
</dbReference>
<feature type="compositionally biased region" description="Polar residues" evidence="19">
    <location>
        <begin position="1"/>
        <end position="13"/>
    </location>
</feature>
<dbReference type="EC" id="1.3.1.71" evidence="16 18"/>
<evidence type="ECO:0000256" key="9">
    <source>
        <dbReference type="ARBA" id="ARBA00023002"/>
    </source>
</evidence>
<evidence type="ECO:0000256" key="2">
    <source>
        <dbReference type="ARBA" id="ARBA00005402"/>
    </source>
</evidence>
<evidence type="ECO:0000256" key="11">
    <source>
        <dbReference type="ARBA" id="ARBA00023098"/>
    </source>
</evidence>
<feature type="transmembrane region" description="Helical" evidence="18">
    <location>
        <begin position="291"/>
        <end position="309"/>
    </location>
</feature>
<evidence type="ECO:0000256" key="6">
    <source>
        <dbReference type="ARBA" id="ARBA00022857"/>
    </source>
</evidence>
<sequence>MATCSQQLQNAGNLQRKERTLHDRDENTRDQTANTNPRTSSGQVIFRATNYPSTESVVDGWLRGKDPKVDHSGHFEFCGSWGTGAMIIGFPLLMYYMWIGATFYEGRFPTPMSTQSVSSFTSHLFALVYEHAYPGVRAWKIYWWFFLIEAAFYCFLPGVQGFGKPLEHEGGKQLKYHCSAVWSFYTTILLVAGLHFLGIFRLYTIIDEFGPILSVAILSGLLVAIVAYISARARGAQHRMTGYFVYDFFMGSELNPRLGPLDFKMFFMVRIPWFILFGISCATAAKQYELYGYVSAEILFLVGAHFLYTNACAKGEECIMTTWDIYYEKWGFMLIFWNLAGVPFSYCHCTLYFANHLDTATDWSIPAMRTPVLIILFISYLLVYWIWDTTGSQKNRFRAQERGKLVLRRTFPQLPWQTLHNPRTITTKNGDKILIDGWYGYARKIHYTCDIYFALSWGVITGFESPFPWFYPSFFTVMILHRARRDIQRCRAKYGENWTEYEKLVPYLFIPYII</sequence>
<evidence type="ECO:0000256" key="16">
    <source>
        <dbReference type="ARBA" id="ARBA00038892"/>
    </source>
</evidence>
<evidence type="ECO:0000256" key="13">
    <source>
        <dbReference type="ARBA" id="ARBA00023166"/>
    </source>
</evidence>
<keyword evidence="11 18" id="KW-0443">Lipid metabolism</keyword>
<evidence type="ECO:0000256" key="8">
    <source>
        <dbReference type="ARBA" id="ARBA00022989"/>
    </source>
</evidence>
<keyword evidence="12 18" id="KW-0472">Membrane</keyword>
<evidence type="ECO:0000256" key="1">
    <source>
        <dbReference type="ARBA" id="ARBA00004477"/>
    </source>
</evidence>
<dbReference type="Pfam" id="PF01222">
    <property type="entry name" value="ERG4_ERG24"/>
    <property type="match status" value="1"/>
</dbReference>
<dbReference type="GO" id="GO:0006696">
    <property type="term" value="P:ergosterol biosynthetic process"/>
    <property type="evidence" value="ECO:0007669"/>
    <property type="project" value="TreeGrafter"/>
</dbReference>
<keyword evidence="10 18" id="KW-0756">Sterol biosynthesis</keyword>
<feature type="transmembrane region" description="Helical" evidence="18">
    <location>
        <begin position="180"/>
        <end position="203"/>
    </location>
</feature>
<dbReference type="InterPro" id="IPR001171">
    <property type="entry name" value="ERG24_DHCR-like"/>
</dbReference>
<evidence type="ECO:0000256" key="5">
    <source>
        <dbReference type="ARBA" id="ARBA00022824"/>
    </source>
</evidence>
<evidence type="ECO:0000256" key="17">
    <source>
        <dbReference type="ARBA" id="ARBA00048918"/>
    </source>
</evidence>
<keyword evidence="13 18" id="KW-1207">Sterol metabolism</keyword>
<dbReference type="PROSITE" id="PS01018">
    <property type="entry name" value="STEROL_REDUCT_2"/>
    <property type="match status" value="1"/>
</dbReference>
<evidence type="ECO:0000256" key="15">
    <source>
        <dbReference type="ARBA" id="ARBA00029435"/>
    </source>
</evidence>
<dbReference type="FunFam" id="1.20.120.1630:FF:000003">
    <property type="entry name" value="C-24(28) sterol reductase"/>
    <property type="match status" value="1"/>
</dbReference>
<keyword evidence="8 18" id="KW-1133">Transmembrane helix</keyword>
<evidence type="ECO:0000256" key="12">
    <source>
        <dbReference type="ARBA" id="ARBA00023136"/>
    </source>
</evidence>
<feature type="transmembrane region" description="Helical" evidence="18">
    <location>
        <begin position="209"/>
        <end position="231"/>
    </location>
</feature>
<evidence type="ECO:0000256" key="19">
    <source>
        <dbReference type="SAM" id="MobiDB-lite"/>
    </source>
</evidence>